<feature type="non-terminal residue" evidence="1">
    <location>
        <position position="1"/>
    </location>
</feature>
<dbReference type="Proteomes" id="UP001054945">
    <property type="component" value="Unassembled WGS sequence"/>
</dbReference>
<dbReference type="AlphaFoldDB" id="A0AAV4R0N7"/>
<organism evidence="1 2">
    <name type="scientific">Caerostris extrusa</name>
    <name type="common">Bark spider</name>
    <name type="synonym">Caerostris bankana</name>
    <dbReference type="NCBI Taxonomy" id="172846"/>
    <lineage>
        <taxon>Eukaryota</taxon>
        <taxon>Metazoa</taxon>
        <taxon>Ecdysozoa</taxon>
        <taxon>Arthropoda</taxon>
        <taxon>Chelicerata</taxon>
        <taxon>Arachnida</taxon>
        <taxon>Araneae</taxon>
        <taxon>Araneomorphae</taxon>
        <taxon>Entelegynae</taxon>
        <taxon>Araneoidea</taxon>
        <taxon>Araneidae</taxon>
        <taxon>Caerostris</taxon>
    </lineage>
</organism>
<keyword evidence="2" id="KW-1185">Reference proteome</keyword>
<reference evidence="1 2" key="1">
    <citation type="submission" date="2021-06" db="EMBL/GenBank/DDBJ databases">
        <title>Caerostris extrusa draft genome.</title>
        <authorList>
            <person name="Kono N."/>
            <person name="Arakawa K."/>
        </authorList>
    </citation>
    <scope>NUCLEOTIDE SEQUENCE [LARGE SCALE GENOMIC DNA]</scope>
</reference>
<accession>A0AAV4R0N7</accession>
<evidence type="ECO:0000313" key="2">
    <source>
        <dbReference type="Proteomes" id="UP001054945"/>
    </source>
</evidence>
<proteinExistence type="predicted"/>
<sequence length="194" mass="21741">NHQKWAIFKEKATPDVLFDENQPSKSPHLSLITAKDNAMKNCLHSKMALDRENGFVHSVKFSQSDSLVVMGELGESVMQNIPLGGRNINIYQISGLTFRMKKNNFITLFNAITSHYSKLEMCSRTVLECSIFISCPVLQHIPGGAVEADFTYSHSMELGINLDVVNLPFVFTTRPGRKIKLPKVATDSVYFVCL</sequence>
<name>A0AAV4R0N7_CAEEX</name>
<evidence type="ECO:0000313" key="1">
    <source>
        <dbReference type="EMBL" id="GIY15070.1"/>
    </source>
</evidence>
<gene>
    <name evidence="1" type="ORF">CEXT_578311</name>
</gene>
<comment type="caution">
    <text evidence="1">The sequence shown here is derived from an EMBL/GenBank/DDBJ whole genome shotgun (WGS) entry which is preliminary data.</text>
</comment>
<protein>
    <submittedName>
        <fullName evidence="1">Uncharacterized protein</fullName>
    </submittedName>
</protein>
<dbReference type="EMBL" id="BPLR01007191">
    <property type="protein sequence ID" value="GIY15070.1"/>
    <property type="molecule type" value="Genomic_DNA"/>
</dbReference>